<dbReference type="EMBL" id="JAHXZJ010000001">
    <property type="protein sequence ID" value="KAH0567333.1"/>
    <property type="molecule type" value="Genomic_DNA"/>
</dbReference>
<organism evidence="1 2">
    <name type="scientific">Cotesia glomerata</name>
    <name type="common">Lepidopteran parasitic wasp</name>
    <name type="synonym">Apanteles glomeratus</name>
    <dbReference type="NCBI Taxonomy" id="32391"/>
    <lineage>
        <taxon>Eukaryota</taxon>
        <taxon>Metazoa</taxon>
        <taxon>Ecdysozoa</taxon>
        <taxon>Arthropoda</taxon>
        <taxon>Hexapoda</taxon>
        <taxon>Insecta</taxon>
        <taxon>Pterygota</taxon>
        <taxon>Neoptera</taxon>
        <taxon>Endopterygota</taxon>
        <taxon>Hymenoptera</taxon>
        <taxon>Apocrita</taxon>
        <taxon>Ichneumonoidea</taxon>
        <taxon>Braconidae</taxon>
        <taxon>Microgastrinae</taxon>
        <taxon>Cotesia</taxon>
    </lineage>
</organism>
<protein>
    <submittedName>
        <fullName evidence="1">Uncharacterized protein</fullName>
    </submittedName>
</protein>
<comment type="caution">
    <text evidence="1">The sequence shown here is derived from an EMBL/GenBank/DDBJ whole genome shotgun (WGS) entry which is preliminary data.</text>
</comment>
<dbReference type="Proteomes" id="UP000826195">
    <property type="component" value="Unassembled WGS sequence"/>
</dbReference>
<reference evidence="1 2" key="1">
    <citation type="journal article" date="2021" name="J. Hered.">
        <title>A chromosome-level genome assembly of the parasitoid wasp, Cotesia glomerata (Hymenoptera: Braconidae).</title>
        <authorList>
            <person name="Pinto B.J."/>
            <person name="Weis J.J."/>
            <person name="Gamble T."/>
            <person name="Ode P.J."/>
            <person name="Paul R."/>
            <person name="Zaspel J.M."/>
        </authorList>
    </citation>
    <scope>NUCLEOTIDE SEQUENCE [LARGE SCALE GENOMIC DNA]</scope>
    <source>
        <strain evidence="1">CgM1</strain>
    </source>
</reference>
<dbReference type="AlphaFoldDB" id="A0AAV7IRE8"/>
<gene>
    <name evidence="1" type="ORF">KQX54_008520</name>
</gene>
<accession>A0AAV7IRE8</accession>
<evidence type="ECO:0000313" key="1">
    <source>
        <dbReference type="EMBL" id="KAH0567333.1"/>
    </source>
</evidence>
<evidence type="ECO:0000313" key="2">
    <source>
        <dbReference type="Proteomes" id="UP000826195"/>
    </source>
</evidence>
<proteinExistence type="predicted"/>
<keyword evidence="2" id="KW-1185">Reference proteome</keyword>
<sequence>MEVRGGQCSKMSRTWQFWGRLCSVKQLEPFRSDGATDLACYGDLRPSGQYANHPTISHNNLLQKCCIIAGDFRKTLPCCSYSAAGTGGLTGSSVLVRVDPRPGSANSGSYATIADLEPLYARPCGSRASYYAASHVTNISQFLERSGRLARSILYTILFRQYTLFEAPRASNGIKSKKSIRGLTAKRRCSVESTSIATRKG</sequence>
<name>A0AAV7IRE8_COTGL</name>